<evidence type="ECO:0000313" key="2">
    <source>
        <dbReference type="EMBL" id="GGD09745.1"/>
    </source>
</evidence>
<keyword evidence="1" id="KW-0812">Transmembrane</keyword>
<name>A0ABQ1Q259_9BACI</name>
<keyword evidence="1" id="KW-0472">Membrane</keyword>
<evidence type="ECO:0000313" key="3">
    <source>
        <dbReference type="Proteomes" id="UP000642571"/>
    </source>
</evidence>
<reference evidence="3" key="1">
    <citation type="journal article" date="2019" name="Int. J. Syst. Evol. Microbiol.">
        <title>The Global Catalogue of Microorganisms (GCM) 10K type strain sequencing project: providing services to taxonomists for standard genome sequencing and annotation.</title>
        <authorList>
            <consortium name="The Broad Institute Genomics Platform"/>
            <consortium name="The Broad Institute Genome Sequencing Center for Infectious Disease"/>
            <person name="Wu L."/>
            <person name="Ma J."/>
        </authorList>
    </citation>
    <scope>NUCLEOTIDE SEQUENCE [LARGE SCALE GENOMIC DNA]</scope>
    <source>
        <strain evidence="3">CGMCC 1.15353</strain>
    </source>
</reference>
<dbReference type="EMBL" id="BMIN01000005">
    <property type="protein sequence ID" value="GGD09745.1"/>
    <property type="molecule type" value="Genomic_DNA"/>
</dbReference>
<dbReference type="Proteomes" id="UP000642571">
    <property type="component" value="Unassembled WGS sequence"/>
</dbReference>
<sequence>MIGIDWDLDKVKRMKKKLLLQSNVVMLLIFLMFFFLFLYSKEAGSAFVLLLGFCLLSWGIAANSLYGFMTGRPLGTKTARYVLAFDKDQKGERKWIRQKGVEAIVVTVLSMGVTLCLFMLDFDSVTNDSFFSLLPFLGPWIGYNIGEIHRIKNL</sequence>
<dbReference type="RefSeq" id="WP_229721166.1">
    <property type="nucleotide sequence ID" value="NZ_BMIN01000005.1"/>
</dbReference>
<feature type="transmembrane region" description="Helical" evidence="1">
    <location>
        <begin position="18"/>
        <end position="40"/>
    </location>
</feature>
<proteinExistence type="predicted"/>
<keyword evidence="1" id="KW-1133">Transmembrane helix</keyword>
<comment type="caution">
    <text evidence="2">The sequence shown here is derived from an EMBL/GenBank/DDBJ whole genome shotgun (WGS) entry which is preliminary data.</text>
</comment>
<organism evidence="2 3">
    <name type="scientific">Pontibacillus salipaludis</name>
    <dbReference type="NCBI Taxonomy" id="1697394"/>
    <lineage>
        <taxon>Bacteria</taxon>
        <taxon>Bacillati</taxon>
        <taxon>Bacillota</taxon>
        <taxon>Bacilli</taxon>
        <taxon>Bacillales</taxon>
        <taxon>Bacillaceae</taxon>
        <taxon>Pontibacillus</taxon>
    </lineage>
</organism>
<accession>A0ABQ1Q259</accession>
<gene>
    <name evidence="2" type="ORF">GCM10011389_16540</name>
</gene>
<evidence type="ECO:0000256" key="1">
    <source>
        <dbReference type="SAM" id="Phobius"/>
    </source>
</evidence>
<feature type="transmembrane region" description="Helical" evidence="1">
    <location>
        <begin position="46"/>
        <end position="68"/>
    </location>
</feature>
<protein>
    <submittedName>
        <fullName evidence="2">Uncharacterized protein</fullName>
    </submittedName>
</protein>
<keyword evidence="3" id="KW-1185">Reference proteome</keyword>
<feature type="transmembrane region" description="Helical" evidence="1">
    <location>
        <begin position="100"/>
        <end position="120"/>
    </location>
</feature>